<dbReference type="PROSITE" id="PS00092">
    <property type="entry name" value="N6_MTASE"/>
    <property type="match status" value="1"/>
</dbReference>
<dbReference type="InterPro" id="IPR050320">
    <property type="entry name" value="N5-glutamine_MTase"/>
</dbReference>
<keyword evidence="2" id="KW-0489">Methyltransferase</keyword>
<dbReference type="EC" id="2.1.1.297" evidence="1"/>
<dbReference type="PANTHER" id="PTHR18895">
    <property type="entry name" value="HEMK METHYLTRANSFERASE"/>
    <property type="match status" value="1"/>
</dbReference>
<dbReference type="InterPro" id="IPR007848">
    <property type="entry name" value="Small_mtfrase_dom"/>
</dbReference>
<organism evidence="7 8">
    <name type="scientific">Candidatus Kaiserbacteria bacterium CG10_big_fil_rev_8_21_14_0_10_45_20</name>
    <dbReference type="NCBI Taxonomy" id="1974607"/>
    <lineage>
        <taxon>Bacteria</taxon>
        <taxon>Candidatus Kaiseribacteriota</taxon>
    </lineage>
</organism>
<dbReference type="GO" id="GO:0003676">
    <property type="term" value="F:nucleic acid binding"/>
    <property type="evidence" value="ECO:0007669"/>
    <property type="project" value="InterPro"/>
</dbReference>
<gene>
    <name evidence="7" type="ORF">COU15_00675</name>
</gene>
<evidence type="ECO:0000256" key="1">
    <source>
        <dbReference type="ARBA" id="ARBA00012771"/>
    </source>
</evidence>
<comment type="catalytic activity">
    <reaction evidence="5">
        <text>L-glutaminyl-[peptide chain release factor] + S-adenosyl-L-methionine = N(5)-methyl-L-glutaminyl-[peptide chain release factor] + S-adenosyl-L-homocysteine + H(+)</text>
        <dbReference type="Rhea" id="RHEA:42896"/>
        <dbReference type="Rhea" id="RHEA-COMP:10271"/>
        <dbReference type="Rhea" id="RHEA-COMP:10272"/>
        <dbReference type="ChEBI" id="CHEBI:15378"/>
        <dbReference type="ChEBI" id="CHEBI:30011"/>
        <dbReference type="ChEBI" id="CHEBI:57856"/>
        <dbReference type="ChEBI" id="CHEBI:59789"/>
        <dbReference type="ChEBI" id="CHEBI:61891"/>
        <dbReference type="EC" id="2.1.1.297"/>
    </reaction>
</comment>
<keyword evidence="3" id="KW-0808">Transferase</keyword>
<evidence type="ECO:0000259" key="6">
    <source>
        <dbReference type="Pfam" id="PF05175"/>
    </source>
</evidence>
<comment type="caution">
    <text evidence="7">The sequence shown here is derived from an EMBL/GenBank/DDBJ whole genome shotgun (WGS) entry which is preliminary data.</text>
</comment>
<accession>A0A2H0UIB9</accession>
<evidence type="ECO:0000313" key="7">
    <source>
        <dbReference type="EMBL" id="PIR85436.1"/>
    </source>
</evidence>
<feature type="domain" description="Methyltransferase small" evidence="6">
    <location>
        <begin position="116"/>
        <end position="197"/>
    </location>
</feature>
<dbReference type="InterPro" id="IPR029063">
    <property type="entry name" value="SAM-dependent_MTases_sf"/>
</dbReference>
<dbReference type="Pfam" id="PF05175">
    <property type="entry name" value="MTS"/>
    <property type="match status" value="1"/>
</dbReference>
<dbReference type="GO" id="GO:0102559">
    <property type="term" value="F:peptide chain release factor N(5)-glutamine methyltransferase activity"/>
    <property type="evidence" value="ECO:0007669"/>
    <property type="project" value="UniProtKB-EC"/>
</dbReference>
<dbReference type="SUPFAM" id="SSF53335">
    <property type="entry name" value="S-adenosyl-L-methionine-dependent methyltransferases"/>
    <property type="match status" value="1"/>
</dbReference>
<dbReference type="Gene3D" id="3.40.50.150">
    <property type="entry name" value="Vaccinia Virus protein VP39"/>
    <property type="match status" value="1"/>
</dbReference>
<evidence type="ECO:0000256" key="4">
    <source>
        <dbReference type="ARBA" id="ARBA00022691"/>
    </source>
</evidence>
<evidence type="ECO:0000256" key="2">
    <source>
        <dbReference type="ARBA" id="ARBA00022603"/>
    </source>
</evidence>
<name>A0A2H0UIB9_9BACT</name>
<dbReference type="PANTHER" id="PTHR18895:SF74">
    <property type="entry name" value="MTRF1L RELEASE FACTOR GLUTAMINE METHYLTRANSFERASE"/>
    <property type="match status" value="1"/>
</dbReference>
<dbReference type="AlphaFoldDB" id="A0A2H0UIB9"/>
<keyword evidence="4" id="KW-0949">S-adenosyl-L-methionine</keyword>
<dbReference type="InterPro" id="IPR004556">
    <property type="entry name" value="HemK-like"/>
</dbReference>
<dbReference type="GO" id="GO:0032259">
    <property type="term" value="P:methylation"/>
    <property type="evidence" value="ECO:0007669"/>
    <property type="project" value="UniProtKB-KW"/>
</dbReference>
<evidence type="ECO:0000313" key="8">
    <source>
        <dbReference type="Proteomes" id="UP000229315"/>
    </source>
</evidence>
<dbReference type="NCBIfam" id="TIGR00536">
    <property type="entry name" value="hemK_fam"/>
    <property type="match status" value="1"/>
</dbReference>
<proteinExistence type="predicted"/>
<evidence type="ECO:0000256" key="5">
    <source>
        <dbReference type="ARBA" id="ARBA00048391"/>
    </source>
</evidence>
<sequence>MQRPERYENFLHRVTFPLIGKLLETKFLNLNSKQISREERWLLEEKYAGKETDAYKADVERLRQGEPLAYVIGWTPFLEQTIFLGSRPLIPRVETEYWVERALEYIARTYRDSPITVLDIFAGSGAIGVATLAKLSNVSVDFAEIEKEHIATIKKNIIENGLSLSKARCIVSDVWSDVDGVYDVIFANPPYIGTKSKNVADSVKDFEPARALFAEKNGIALIESFVRGVDQHLSERGVFWCEHDPEQTEEVVSLIENEGFLSNVWIDQYGNQRVTVGRRSV</sequence>
<dbReference type="CDD" id="cd02440">
    <property type="entry name" value="AdoMet_MTases"/>
    <property type="match status" value="1"/>
</dbReference>
<dbReference type="Proteomes" id="UP000229315">
    <property type="component" value="Unassembled WGS sequence"/>
</dbReference>
<dbReference type="EMBL" id="PFBH01000003">
    <property type="protein sequence ID" value="PIR85436.1"/>
    <property type="molecule type" value="Genomic_DNA"/>
</dbReference>
<protein>
    <recommendedName>
        <fullName evidence="1">peptide chain release factor N(5)-glutamine methyltransferase</fullName>
        <ecNumber evidence="1">2.1.1.297</ecNumber>
    </recommendedName>
</protein>
<dbReference type="InterPro" id="IPR002052">
    <property type="entry name" value="DNA_methylase_N6_adenine_CS"/>
</dbReference>
<reference evidence="8" key="1">
    <citation type="submission" date="2017-09" db="EMBL/GenBank/DDBJ databases">
        <title>Depth-based differentiation of microbial function through sediment-hosted aquifers and enrichment of novel symbionts in the deep terrestrial subsurface.</title>
        <authorList>
            <person name="Probst A.J."/>
            <person name="Ladd B."/>
            <person name="Jarett J.K."/>
            <person name="Geller-Mcgrath D.E."/>
            <person name="Sieber C.M.K."/>
            <person name="Emerson J.B."/>
            <person name="Anantharaman K."/>
            <person name="Thomas B.C."/>
            <person name="Malmstrom R."/>
            <person name="Stieglmeier M."/>
            <person name="Klingl A."/>
            <person name="Woyke T."/>
            <person name="Ryan C.M."/>
            <person name="Banfield J.F."/>
        </authorList>
    </citation>
    <scope>NUCLEOTIDE SEQUENCE [LARGE SCALE GENOMIC DNA]</scope>
</reference>
<evidence type="ECO:0000256" key="3">
    <source>
        <dbReference type="ARBA" id="ARBA00022679"/>
    </source>
</evidence>